<dbReference type="PIRSF" id="PIRSF001430">
    <property type="entry name" value="tRNA_psdUrid_synth"/>
    <property type="match status" value="1"/>
</dbReference>
<comment type="caution">
    <text evidence="4">Lacks conserved residue(s) required for the propagation of feature annotation.</text>
</comment>
<dbReference type="Gene3D" id="3.30.70.580">
    <property type="entry name" value="Pseudouridine synthase I, catalytic domain, N-terminal subdomain"/>
    <property type="match status" value="1"/>
</dbReference>
<feature type="domain" description="Pseudouridine synthase I TruA alpha/beta" evidence="8">
    <location>
        <begin position="130"/>
        <end position="231"/>
    </location>
</feature>
<dbReference type="InterPro" id="IPR001406">
    <property type="entry name" value="PsdUridine_synth_TruA"/>
</dbReference>
<dbReference type="Pfam" id="PF01416">
    <property type="entry name" value="PseudoU_synth_1"/>
    <property type="match status" value="1"/>
</dbReference>
<evidence type="ECO:0000313" key="9">
    <source>
        <dbReference type="EMBL" id="PAV07862.1"/>
    </source>
</evidence>
<dbReference type="EMBL" id="LWMS01000045">
    <property type="protein sequence ID" value="PWL07678.1"/>
    <property type="molecule type" value="Genomic_DNA"/>
</dbReference>
<dbReference type="InterPro" id="IPR020103">
    <property type="entry name" value="PsdUridine_synth_cat_dom_sf"/>
</dbReference>
<evidence type="ECO:0000259" key="8">
    <source>
        <dbReference type="Pfam" id="PF01416"/>
    </source>
</evidence>
<comment type="function">
    <text evidence="4">Formation of pseudouridine at positions 38, 39 and 40 in the anticodon stem and loop of transfer RNAs.</text>
</comment>
<dbReference type="HAMAP" id="MF_00171">
    <property type="entry name" value="TruA"/>
    <property type="match status" value="1"/>
</dbReference>
<dbReference type="EC" id="5.4.99.12" evidence="4"/>
<keyword evidence="11" id="KW-1185">Reference proteome</keyword>
<evidence type="ECO:0000256" key="3">
    <source>
        <dbReference type="ARBA" id="ARBA00023235"/>
    </source>
</evidence>
<evidence type="ECO:0000313" key="10">
    <source>
        <dbReference type="EMBL" id="PWL07678.1"/>
    </source>
</evidence>
<dbReference type="Proteomes" id="UP000217528">
    <property type="component" value="Unassembled WGS sequence"/>
</dbReference>
<dbReference type="SUPFAM" id="SSF55120">
    <property type="entry name" value="Pseudouridine synthase"/>
    <property type="match status" value="1"/>
</dbReference>
<protein>
    <recommendedName>
        <fullName evidence="4">tRNA pseudouridine synthase A</fullName>
        <ecNumber evidence="4">5.4.99.12</ecNumber>
    </recommendedName>
    <alternativeName>
        <fullName evidence="4">tRNA pseudouridine(38-40) synthase</fullName>
    </alternativeName>
    <alternativeName>
        <fullName evidence="4">tRNA pseudouridylate synthase I</fullName>
    </alternativeName>
    <alternativeName>
        <fullName evidence="4">tRNA-uridine isomerase I</fullName>
    </alternativeName>
</protein>
<dbReference type="EMBL" id="LMVN01000006">
    <property type="protein sequence ID" value="PAV07862.1"/>
    <property type="molecule type" value="Genomic_DNA"/>
</dbReference>
<dbReference type="Proteomes" id="UP000246004">
    <property type="component" value="Unassembled WGS sequence"/>
</dbReference>
<evidence type="ECO:0000256" key="4">
    <source>
        <dbReference type="HAMAP-Rule" id="MF_00171"/>
    </source>
</evidence>
<comment type="caution">
    <text evidence="9">The sequence shown here is derived from an EMBL/GenBank/DDBJ whole genome shotgun (WGS) entry which is preliminary data.</text>
</comment>
<evidence type="ECO:0000256" key="7">
    <source>
        <dbReference type="RuleBase" id="RU003792"/>
    </source>
</evidence>
<comment type="catalytic activity">
    <reaction evidence="4 7">
        <text>uridine(38/39/40) in tRNA = pseudouridine(38/39/40) in tRNA</text>
        <dbReference type="Rhea" id="RHEA:22376"/>
        <dbReference type="Rhea" id="RHEA-COMP:10085"/>
        <dbReference type="Rhea" id="RHEA-COMP:10087"/>
        <dbReference type="ChEBI" id="CHEBI:65314"/>
        <dbReference type="ChEBI" id="CHEBI:65315"/>
        <dbReference type="EC" id="5.4.99.12"/>
    </reaction>
</comment>
<dbReference type="InterPro" id="IPR020095">
    <property type="entry name" value="PsdUridine_synth_TruA_C"/>
</dbReference>
<dbReference type="Gene3D" id="3.30.70.660">
    <property type="entry name" value="Pseudouridine synthase I, catalytic domain, C-terminal subdomain"/>
    <property type="match status" value="1"/>
</dbReference>
<comment type="similarity">
    <text evidence="1 4 7">Belongs to the tRNA pseudouridine synthase TruA family.</text>
</comment>
<dbReference type="PANTHER" id="PTHR11142:SF0">
    <property type="entry name" value="TRNA PSEUDOURIDINE SYNTHASE-LIKE 1"/>
    <property type="match status" value="1"/>
</dbReference>
<dbReference type="GO" id="GO:0031119">
    <property type="term" value="P:tRNA pseudouridine synthesis"/>
    <property type="evidence" value="ECO:0007669"/>
    <property type="project" value="UniProtKB-UniRule"/>
</dbReference>
<name>A0A2A2HEK9_9EURY</name>
<keyword evidence="2 4" id="KW-0819">tRNA processing</keyword>
<keyword evidence="3 4" id="KW-0413">Isomerase</keyword>
<feature type="active site" description="Nucleophile" evidence="4 5">
    <location>
        <position position="56"/>
    </location>
</feature>
<evidence type="ECO:0000256" key="5">
    <source>
        <dbReference type="PIRSR" id="PIRSR001430-1"/>
    </source>
</evidence>
<dbReference type="OrthoDB" id="25720at2157"/>
<evidence type="ECO:0000256" key="6">
    <source>
        <dbReference type="PIRSR" id="PIRSR001430-2"/>
    </source>
</evidence>
<accession>A0A2A2HEK9</accession>
<reference evidence="10 12" key="1">
    <citation type="submission" date="2016-04" db="EMBL/GenBank/DDBJ databases">
        <title>Genome sequence of Methanosphaera cuniculi DSM 4103.</title>
        <authorList>
            <person name="Poehlein A."/>
            <person name="Seedorf H."/>
            <person name="Daniel R."/>
        </authorList>
    </citation>
    <scope>NUCLEOTIDE SEQUENCE [LARGE SCALE GENOMIC DNA]</scope>
    <source>
        <strain evidence="10 12">DSM 4103</strain>
    </source>
</reference>
<proteinExistence type="inferred from homology"/>
<dbReference type="GO" id="GO:0003723">
    <property type="term" value="F:RNA binding"/>
    <property type="evidence" value="ECO:0007669"/>
    <property type="project" value="InterPro"/>
</dbReference>
<gene>
    <name evidence="4 10" type="primary">truA</name>
    <name evidence="9" type="ORF">ASJ82_06640</name>
    <name evidence="10" type="ORF">MSCUN_14310</name>
</gene>
<evidence type="ECO:0000256" key="1">
    <source>
        <dbReference type="ARBA" id="ARBA00009375"/>
    </source>
</evidence>
<dbReference type="RefSeq" id="WP_095608209.1">
    <property type="nucleotide sequence ID" value="NZ_LMVN01000006.1"/>
</dbReference>
<evidence type="ECO:0000256" key="2">
    <source>
        <dbReference type="ARBA" id="ARBA00022694"/>
    </source>
</evidence>
<feature type="binding site" evidence="4 6">
    <location>
        <position position="109"/>
    </location>
    <ligand>
        <name>substrate</name>
    </ligand>
</feature>
<dbReference type="AlphaFoldDB" id="A0A2A2HEK9"/>
<evidence type="ECO:0000313" key="12">
    <source>
        <dbReference type="Proteomes" id="UP000246004"/>
    </source>
</evidence>
<sequence>MRRVALKIAYIGTNFHGYQRQPEYRTVEGELLKVFKETGIIEDTWKSHYSVAGRTDKGVHSTGNVISFITDEDIYINKLNGLLPNDIKIVAEARVPYGFKVRFPENRTYTYIQPIDESTDNINFDLMQQAMQLFIGKHNFRNFSKRNEKNPNREILETKLICNDDTLIFKIKGKSFLWNMVRKMVTAINHVGCEKLTLSNIEELLTPQELRQYIRLQPAPACGLILSDMQYKNIKFKESQYAKDKLIEYIKEEHKINQQKMKTDEKLVEILK</sequence>
<dbReference type="GO" id="GO:0160147">
    <property type="term" value="F:tRNA pseudouridine(38-40) synthase activity"/>
    <property type="evidence" value="ECO:0007669"/>
    <property type="project" value="UniProtKB-EC"/>
</dbReference>
<dbReference type="PANTHER" id="PTHR11142">
    <property type="entry name" value="PSEUDOURIDYLATE SYNTHASE"/>
    <property type="match status" value="1"/>
</dbReference>
<dbReference type="InterPro" id="IPR020094">
    <property type="entry name" value="TruA/RsuA/RluB/E/F_N"/>
</dbReference>
<dbReference type="InterPro" id="IPR020097">
    <property type="entry name" value="PsdUridine_synth_TruA_a/b_dom"/>
</dbReference>
<dbReference type="NCBIfam" id="TIGR00071">
    <property type="entry name" value="hisT_truA"/>
    <property type="match status" value="1"/>
</dbReference>
<organism evidence="9 11">
    <name type="scientific">Methanosphaera cuniculi</name>
    <dbReference type="NCBI Taxonomy" id="1077256"/>
    <lineage>
        <taxon>Archaea</taxon>
        <taxon>Methanobacteriati</taxon>
        <taxon>Methanobacteriota</taxon>
        <taxon>Methanomada group</taxon>
        <taxon>Methanobacteria</taxon>
        <taxon>Methanobacteriales</taxon>
        <taxon>Methanobacteriaceae</taxon>
        <taxon>Methanosphaera</taxon>
    </lineage>
</organism>
<reference evidence="9 11" key="2">
    <citation type="journal article" date="2017" name="BMC Genomics">
        <title>Genomic analysis of methanogenic archaea reveals a shift towards energy conservation.</title>
        <authorList>
            <person name="Gilmore S.P."/>
            <person name="Henske J.K."/>
            <person name="Sexton J.A."/>
            <person name="Solomon K.V."/>
            <person name="Seppala S."/>
            <person name="Yoo J.I."/>
            <person name="Huyett L.M."/>
            <person name="Pressman A."/>
            <person name="Cogan J.Z."/>
            <person name="Kivenson V."/>
            <person name="Peng X."/>
            <person name="Tan Y."/>
            <person name="Valentine D.L."/>
            <person name="O'Malley M.A."/>
        </authorList>
    </citation>
    <scope>NUCLEOTIDE SEQUENCE [LARGE SCALE GENOMIC DNA]</scope>
    <source>
        <strain evidence="9 11">1R-7</strain>
    </source>
</reference>
<evidence type="ECO:0000313" key="11">
    <source>
        <dbReference type="Proteomes" id="UP000217528"/>
    </source>
</evidence>